<dbReference type="Proteomes" id="UP001335648">
    <property type="component" value="Unassembled WGS sequence"/>
</dbReference>
<evidence type="ECO:0000256" key="1">
    <source>
        <dbReference type="SAM" id="MobiDB-lite"/>
    </source>
</evidence>
<feature type="region of interest" description="Disordered" evidence="1">
    <location>
        <begin position="70"/>
        <end position="96"/>
    </location>
</feature>
<name>A0AAN8BZW7_9TELE</name>
<reference evidence="2 3" key="1">
    <citation type="journal article" date="2023" name="Mol. Biol. Evol.">
        <title>Genomics of Secondarily Temperate Adaptation in the Only Non-Antarctic Icefish.</title>
        <authorList>
            <person name="Rivera-Colon A.G."/>
            <person name="Rayamajhi N."/>
            <person name="Minhas B.F."/>
            <person name="Madrigal G."/>
            <person name="Bilyk K.T."/>
            <person name="Yoon V."/>
            <person name="Hune M."/>
            <person name="Gregory S."/>
            <person name="Cheng C.H.C."/>
            <person name="Catchen J.M."/>
        </authorList>
    </citation>
    <scope>NUCLEOTIDE SEQUENCE [LARGE SCALE GENOMIC DNA]</scope>
    <source>
        <strain evidence="2">JC2023a</strain>
    </source>
</reference>
<gene>
    <name evidence="2" type="ORF">CesoFtcFv8_011175</name>
</gene>
<protein>
    <submittedName>
        <fullName evidence="2">Uncharacterized protein</fullName>
    </submittedName>
</protein>
<feature type="compositionally biased region" description="Basic and acidic residues" evidence="1">
    <location>
        <begin position="1"/>
        <end position="11"/>
    </location>
</feature>
<accession>A0AAN8BZW7</accession>
<feature type="region of interest" description="Disordered" evidence="1">
    <location>
        <begin position="1"/>
        <end position="29"/>
    </location>
</feature>
<dbReference type="AlphaFoldDB" id="A0AAN8BZW7"/>
<feature type="compositionally biased region" description="Low complexity" evidence="1">
    <location>
        <begin position="12"/>
        <end position="26"/>
    </location>
</feature>
<organism evidence="2 3">
    <name type="scientific">Champsocephalus esox</name>
    <name type="common">pike icefish</name>
    <dbReference type="NCBI Taxonomy" id="159716"/>
    <lineage>
        <taxon>Eukaryota</taxon>
        <taxon>Metazoa</taxon>
        <taxon>Chordata</taxon>
        <taxon>Craniata</taxon>
        <taxon>Vertebrata</taxon>
        <taxon>Euteleostomi</taxon>
        <taxon>Actinopterygii</taxon>
        <taxon>Neopterygii</taxon>
        <taxon>Teleostei</taxon>
        <taxon>Neoteleostei</taxon>
        <taxon>Acanthomorphata</taxon>
        <taxon>Eupercaria</taxon>
        <taxon>Perciformes</taxon>
        <taxon>Notothenioidei</taxon>
        <taxon>Channichthyidae</taxon>
        <taxon>Champsocephalus</taxon>
    </lineage>
</organism>
<comment type="caution">
    <text evidence="2">The sequence shown here is derived from an EMBL/GenBank/DDBJ whole genome shotgun (WGS) entry which is preliminary data.</text>
</comment>
<proteinExistence type="predicted"/>
<keyword evidence="3" id="KW-1185">Reference proteome</keyword>
<sequence>MRYEHLNERKSPSSAPYNPPSSSSLPTHYPCHTGPGPTWHSLVDLIELDIPACLGIVWWHENLPAVSMKAEEKRGIGNTSSERSESRGSSGMEGLLRNEGPAVRYCAPAQCRVGLDQGCHFIYPRDVANSWHLTHS</sequence>
<evidence type="ECO:0000313" key="3">
    <source>
        <dbReference type="Proteomes" id="UP001335648"/>
    </source>
</evidence>
<feature type="compositionally biased region" description="Low complexity" evidence="1">
    <location>
        <begin position="87"/>
        <end position="96"/>
    </location>
</feature>
<dbReference type="EMBL" id="JAULUE010002054">
    <property type="protein sequence ID" value="KAK5894490.1"/>
    <property type="molecule type" value="Genomic_DNA"/>
</dbReference>
<evidence type="ECO:0000313" key="2">
    <source>
        <dbReference type="EMBL" id="KAK5894490.1"/>
    </source>
</evidence>